<keyword evidence="9 10" id="KW-0807">Transducer</keyword>
<organism>
    <name type="scientific">Pediculus humanus subsp. corporis</name>
    <name type="common">Body louse</name>
    <dbReference type="NCBI Taxonomy" id="121224"/>
    <lineage>
        <taxon>Eukaryota</taxon>
        <taxon>Metazoa</taxon>
        <taxon>Ecdysozoa</taxon>
        <taxon>Arthropoda</taxon>
        <taxon>Hexapoda</taxon>
        <taxon>Insecta</taxon>
        <taxon>Pterygota</taxon>
        <taxon>Neoptera</taxon>
        <taxon>Paraneoptera</taxon>
        <taxon>Psocodea</taxon>
        <taxon>Troctomorpha</taxon>
        <taxon>Phthiraptera</taxon>
        <taxon>Anoplura</taxon>
        <taxon>Pediculidae</taxon>
        <taxon>Pediculus</taxon>
    </lineage>
</organism>
<feature type="transmembrane region" description="Helical" evidence="10">
    <location>
        <begin position="301"/>
        <end position="326"/>
    </location>
</feature>
<evidence type="ECO:0000313" key="12">
    <source>
        <dbReference type="EnsemblMetazoa" id="PHUM318770-PA"/>
    </source>
</evidence>
<dbReference type="GO" id="GO:0004984">
    <property type="term" value="F:olfactory receptor activity"/>
    <property type="evidence" value="ECO:0007669"/>
    <property type="project" value="InterPro"/>
</dbReference>
<comment type="caution">
    <text evidence="10">Lacks conserved residue(s) required for the propagation of feature annotation.</text>
</comment>
<dbReference type="OrthoDB" id="6597368at2759"/>
<dbReference type="PANTHER" id="PTHR21137">
    <property type="entry name" value="ODORANT RECEPTOR"/>
    <property type="match status" value="1"/>
</dbReference>
<evidence type="ECO:0000256" key="5">
    <source>
        <dbReference type="ARBA" id="ARBA00022725"/>
    </source>
</evidence>
<feature type="transmembrane region" description="Helical" evidence="10">
    <location>
        <begin position="274"/>
        <end position="295"/>
    </location>
</feature>
<dbReference type="EnsemblMetazoa" id="PHUM318770-RA">
    <property type="protein sequence ID" value="PHUM318770-PA"/>
    <property type="gene ID" value="PHUM318770"/>
</dbReference>
<dbReference type="Pfam" id="PF02949">
    <property type="entry name" value="7tm_6"/>
    <property type="match status" value="1"/>
</dbReference>
<dbReference type="GeneID" id="8236071"/>
<accession>E0VMU0</accession>
<name>E0VMU0_PEDHC</name>
<sequence>MEKNFENHVYSINFNALRKLGLWNWETKNNYKKKLFLFYRCFAFLFSVTALMAAIIQLYISRHDFRKVSFNLCTTLLSSGILLKNFYLGLRSVEIDGLRHDLYEDEMKQNDYEEIKIIKNYQIKFIIFRKFFYTSAFGFLSIWLIVSLLTLKWGPRELPFSIWLPLNIENNKEFFIAFIVHAIRGSYVVADAINSELSMFGLLLQIKTQYKILVNKLYKLSRDYSKFWIREKINKYKRILIENEYRSELKICIKRQLELDDYLRKLEIFYHKPMLLQLGICLSLAVVSGVKVLGSSFNLKWFYMIGYTLMVTFDLFVLCFMVDFLFEERKKLAHAFYDVHWYEMECYTQKDLIIIIKNARIEKSLTAWKIFTLDLKTFLGVLKALGSWLALFWQIMREKNNN</sequence>
<dbReference type="Proteomes" id="UP000009046">
    <property type="component" value="Unassembled WGS sequence"/>
</dbReference>
<feature type="transmembrane region" description="Helical" evidence="10">
    <location>
        <begin position="378"/>
        <end position="396"/>
    </location>
</feature>
<dbReference type="GO" id="GO:0005549">
    <property type="term" value="F:odorant binding"/>
    <property type="evidence" value="ECO:0007669"/>
    <property type="project" value="InterPro"/>
</dbReference>
<evidence type="ECO:0000256" key="2">
    <source>
        <dbReference type="ARBA" id="ARBA00022475"/>
    </source>
</evidence>
<evidence type="ECO:0000256" key="9">
    <source>
        <dbReference type="ARBA" id="ARBA00023224"/>
    </source>
</evidence>
<keyword evidence="8 10" id="KW-0675">Receptor</keyword>
<comment type="similarity">
    <text evidence="10">Belongs to the insect chemoreceptor superfamily. Heteromeric odorant receptor channel (TC 1.A.69) family.</text>
</comment>
<keyword evidence="6 10" id="KW-1133">Transmembrane helix</keyword>
<dbReference type="FunCoup" id="E0VMU0">
    <property type="interactions" value="29"/>
</dbReference>
<dbReference type="PANTHER" id="PTHR21137:SF35">
    <property type="entry name" value="ODORANT RECEPTOR 19A-RELATED"/>
    <property type="match status" value="1"/>
</dbReference>
<evidence type="ECO:0000256" key="8">
    <source>
        <dbReference type="ARBA" id="ARBA00023170"/>
    </source>
</evidence>
<dbReference type="AlphaFoldDB" id="E0VMU0"/>
<dbReference type="EMBL" id="DS235324">
    <property type="protein sequence ID" value="EEB14696.1"/>
    <property type="molecule type" value="Genomic_DNA"/>
</dbReference>
<keyword evidence="5 10" id="KW-0552">Olfaction</keyword>
<dbReference type="GO" id="GO:0007165">
    <property type="term" value="P:signal transduction"/>
    <property type="evidence" value="ECO:0007669"/>
    <property type="project" value="UniProtKB-KW"/>
</dbReference>
<keyword evidence="13" id="KW-1185">Reference proteome</keyword>
<evidence type="ECO:0000313" key="11">
    <source>
        <dbReference type="EMBL" id="EEB14696.1"/>
    </source>
</evidence>
<evidence type="ECO:0000313" key="13">
    <source>
        <dbReference type="Proteomes" id="UP000009046"/>
    </source>
</evidence>
<keyword evidence="7 10" id="KW-0472">Membrane</keyword>
<evidence type="ECO:0000256" key="4">
    <source>
        <dbReference type="ARBA" id="ARBA00022692"/>
    </source>
</evidence>
<dbReference type="EMBL" id="AAZO01003702">
    <property type="status" value="NOT_ANNOTATED_CDS"/>
    <property type="molecule type" value="Genomic_DNA"/>
</dbReference>
<evidence type="ECO:0000256" key="1">
    <source>
        <dbReference type="ARBA" id="ARBA00004651"/>
    </source>
</evidence>
<dbReference type="InParanoid" id="E0VMU0"/>
<gene>
    <name evidence="12" type="primary">8236071</name>
    <name evidence="11" type="ORF">Phum_PHUM318770</name>
</gene>
<proteinExistence type="inferred from homology"/>
<dbReference type="VEuPathDB" id="VectorBase:PHUM318770"/>
<reference evidence="11" key="2">
    <citation type="submission" date="2007-04" db="EMBL/GenBank/DDBJ databases">
        <title>The genome of the human body louse.</title>
        <authorList>
            <consortium name="The Human Body Louse Genome Consortium"/>
            <person name="Kirkness E."/>
            <person name="Walenz B."/>
            <person name="Hass B."/>
            <person name="Bruggner R."/>
            <person name="Strausberg R."/>
        </authorList>
    </citation>
    <scope>NUCLEOTIDE SEQUENCE</scope>
    <source>
        <strain evidence="11">USDA</strain>
    </source>
</reference>
<comment type="subcellular location">
    <subcellularLocation>
        <location evidence="1 10">Cell membrane</location>
        <topology evidence="1 10">Multi-pass membrane protein</topology>
    </subcellularLocation>
</comment>
<evidence type="ECO:0000256" key="7">
    <source>
        <dbReference type="ARBA" id="ARBA00023136"/>
    </source>
</evidence>
<evidence type="ECO:0000256" key="3">
    <source>
        <dbReference type="ARBA" id="ARBA00022606"/>
    </source>
</evidence>
<dbReference type="CTD" id="8236071"/>
<reference evidence="11" key="1">
    <citation type="submission" date="2007-04" db="EMBL/GenBank/DDBJ databases">
        <title>Annotation of Pediculus humanus corporis strain USDA.</title>
        <authorList>
            <person name="Kirkness E."/>
            <person name="Hannick L."/>
            <person name="Hass B."/>
            <person name="Bruggner R."/>
            <person name="Lawson D."/>
            <person name="Bidwell S."/>
            <person name="Joardar V."/>
            <person name="Caler E."/>
            <person name="Walenz B."/>
            <person name="Inman J."/>
            <person name="Schobel S."/>
            <person name="Galinsky K."/>
            <person name="Amedeo P."/>
            <person name="Strausberg R."/>
        </authorList>
    </citation>
    <scope>NUCLEOTIDE SEQUENCE</scope>
    <source>
        <strain evidence="11">USDA</strain>
    </source>
</reference>
<keyword evidence="4 10" id="KW-0812">Transmembrane</keyword>
<dbReference type="InterPro" id="IPR004117">
    <property type="entry name" value="7tm6_olfct_rcpt"/>
</dbReference>
<reference evidence="12" key="3">
    <citation type="submission" date="2020-05" db="UniProtKB">
        <authorList>
            <consortium name="EnsemblMetazoa"/>
        </authorList>
    </citation>
    <scope>IDENTIFICATION</scope>
    <source>
        <strain evidence="12">USDA</strain>
    </source>
</reference>
<dbReference type="OMA" id="SHERMIV"/>
<keyword evidence="3 10" id="KW-0716">Sensory transduction</keyword>
<keyword evidence="2" id="KW-1003">Cell membrane</keyword>
<dbReference type="HOGENOM" id="CLU_685700_0_0_1"/>
<evidence type="ECO:0000256" key="6">
    <source>
        <dbReference type="ARBA" id="ARBA00022989"/>
    </source>
</evidence>
<feature type="transmembrane region" description="Helical" evidence="10">
    <location>
        <begin position="131"/>
        <end position="154"/>
    </location>
</feature>
<feature type="transmembrane region" description="Helical" evidence="10">
    <location>
        <begin position="37"/>
        <end position="60"/>
    </location>
</feature>
<dbReference type="GO" id="GO:0005886">
    <property type="term" value="C:plasma membrane"/>
    <property type="evidence" value="ECO:0007669"/>
    <property type="project" value="UniProtKB-SubCell"/>
</dbReference>
<evidence type="ECO:0000256" key="10">
    <source>
        <dbReference type="RuleBase" id="RU351113"/>
    </source>
</evidence>
<protein>
    <recommendedName>
        <fullName evidence="10">Odorant receptor</fullName>
    </recommendedName>
</protein>
<dbReference type="RefSeq" id="XP_002427434.1">
    <property type="nucleotide sequence ID" value="XM_002427389.1"/>
</dbReference>
<dbReference type="KEGG" id="phu:Phum_PHUM318770"/>